<dbReference type="SUPFAM" id="SSF52283">
    <property type="entry name" value="Formate/glycerate dehydrogenase catalytic domain-like"/>
    <property type="match status" value="1"/>
</dbReference>
<dbReference type="EMBL" id="CP012172">
    <property type="protein sequence ID" value="AKV73422.1"/>
    <property type="molecule type" value="Genomic_DNA"/>
</dbReference>
<dbReference type="InterPro" id="IPR050223">
    <property type="entry name" value="D-isomer_2-hydroxyacid_DH"/>
</dbReference>
<reference evidence="15 16" key="2">
    <citation type="journal article" date="2015" name="Genome Announc.">
        <title>Complete Genome Sequences of Evolved Arsenate-Resistant Metallosphaera sedula Strains.</title>
        <authorList>
            <person name="Ai C."/>
            <person name="McCarthy S."/>
            <person name="Schackwitz W."/>
            <person name="Martin J."/>
            <person name="Lipzen A."/>
            <person name="Blum P."/>
        </authorList>
    </citation>
    <scope>NUCLEOTIDE SEQUENCE [LARGE SCALE GENOMIC DNA]</scope>
    <source>
        <strain evidence="10 16">ARS120-1</strain>
        <strain evidence="11 15">ARS120-2</strain>
        <strain evidence="8 18">ARS50-1</strain>
        <strain evidence="9 17">ARS50-2</strain>
    </source>
</reference>
<feature type="domain" description="D-isomer specific 2-hydroxyacid dehydrogenase catalytic" evidence="5">
    <location>
        <begin position="4"/>
        <end position="313"/>
    </location>
</feature>
<dbReference type="GeneID" id="91754701"/>
<dbReference type="InterPro" id="IPR006139">
    <property type="entry name" value="D-isomer_2_OHA_DH_cat_dom"/>
</dbReference>
<evidence type="ECO:0000259" key="5">
    <source>
        <dbReference type="Pfam" id="PF00389"/>
    </source>
</evidence>
<dbReference type="Proteomes" id="UP000062398">
    <property type="component" value="Chromosome"/>
</dbReference>
<dbReference type="GO" id="GO:0016618">
    <property type="term" value="F:hydroxypyruvate reductase [NAD(P)H] activity"/>
    <property type="evidence" value="ECO:0007669"/>
    <property type="project" value="TreeGrafter"/>
</dbReference>
<dbReference type="Gene3D" id="3.40.50.720">
    <property type="entry name" value="NAD(P)-binding Rossmann-like Domain"/>
    <property type="match status" value="2"/>
</dbReference>
<sequence length="315" mass="35642">MYKVLVTRRIPGPWLDLLKRETEVDIWEGRDPPPRSWILSRVKDKDGLLVTLTERVDREVIDAGVNLKVISTYSVGFDHIDVKYALSKGIRVTNTPDVLTDATADLIFGLLLAVARRIVEGDRLIRDGKWNLPWYPEFMLGKEVSHSTLGILGMGRIGRAVLRRAKGFDMNVIYYSRKPHDVDAKFVDLDTLLTESDFLVVTVDLNQETYHMLDYSKLMKMKRTAFLVNASRGPVVKEEDLVRVLSEGRIAGAALDVFEREPISPDNPLVKFPNVVLTPHLGSATRETREKMAEIAVKNLLNCLKGESPLYEVKL</sequence>
<gene>
    <name evidence="7" type="ORF">HA72_0256</name>
    <name evidence="8" type="ORF">MsedA_0267</name>
    <name evidence="9" type="ORF">MsedB_0267</name>
    <name evidence="10" type="ORF">MsedC_0266</name>
    <name evidence="11" type="ORF">MsedD_0267</name>
    <name evidence="12" type="ORF">MsedE_0267</name>
</gene>
<dbReference type="OrthoDB" id="7437at2157"/>
<dbReference type="PROSITE" id="PS00065">
    <property type="entry name" value="D_2_HYDROXYACID_DH_1"/>
    <property type="match status" value="1"/>
</dbReference>
<evidence type="ECO:0000313" key="12">
    <source>
        <dbReference type="EMBL" id="AKV82398.1"/>
    </source>
</evidence>
<feature type="domain" description="D-isomer specific 2-hydroxyacid dehydrogenase NAD-binding" evidence="6">
    <location>
        <begin position="108"/>
        <end position="282"/>
    </location>
</feature>
<dbReference type="EMBL" id="CP012173">
    <property type="protein sequence ID" value="AKV75665.1"/>
    <property type="molecule type" value="Genomic_DNA"/>
</dbReference>
<dbReference type="CDD" id="cd05301">
    <property type="entry name" value="GDH"/>
    <property type="match status" value="1"/>
</dbReference>
<dbReference type="SUPFAM" id="SSF51735">
    <property type="entry name" value="NAD(P)-binding Rossmann-fold domains"/>
    <property type="match status" value="1"/>
</dbReference>
<evidence type="ECO:0000313" key="11">
    <source>
        <dbReference type="EMBL" id="AKV80156.1"/>
    </source>
</evidence>
<dbReference type="Proteomes" id="UP000061362">
    <property type="component" value="Chromosome"/>
</dbReference>
<comment type="similarity">
    <text evidence="1 4">Belongs to the D-isomer specific 2-hydroxyacid dehydrogenase family.</text>
</comment>
<dbReference type="InterPro" id="IPR029752">
    <property type="entry name" value="D-isomer_DH_CS1"/>
</dbReference>
<dbReference type="GO" id="GO:0005829">
    <property type="term" value="C:cytosol"/>
    <property type="evidence" value="ECO:0007669"/>
    <property type="project" value="TreeGrafter"/>
</dbReference>
<keyword evidence="2 4" id="KW-0560">Oxidoreductase</keyword>
<evidence type="ECO:0000313" key="14">
    <source>
        <dbReference type="Proteomes" id="UP000056255"/>
    </source>
</evidence>
<dbReference type="EMBL" id="CP012175">
    <property type="protein sequence ID" value="AKV80156.1"/>
    <property type="molecule type" value="Genomic_DNA"/>
</dbReference>
<evidence type="ECO:0000259" key="6">
    <source>
        <dbReference type="Pfam" id="PF02826"/>
    </source>
</evidence>
<evidence type="ECO:0000256" key="4">
    <source>
        <dbReference type="RuleBase" id="RU003719"/>
    </source>
</evidence>
<evidence type="ECO:0000313" key="16">
    <source>
        <dbReference type="Proteomes" id="UP000062398"/>
    </source>
</evidence>
<dbReference type="PANTHER" id="PTHR10996:SF283">
    <property type="entry name" value="GLYOXYLATE_HYDROXYPYRUVATE REDUCTASE B"/>
    <property type="match status" value="1"/>
</dbReference>
<dbReference type="FunFam" id="3.40.50.720:FF:000203">
    <property type="entry name" value="D-3-phosphoglycerate dehydrogenase (SerA)"/>
    <property type="match status" value="1"/>
</dbReference>
<dbReference type="GO" id="GO:0051287">
    <property type="term" value="F:NAD binding"/>
    <property type="evidence" value="ECO:0007669"/>
    <property type="project" value="InterPro"/>
</dbReference>
<dbReference type="GO" id="GO:0030267">
    <property type="term" value="F:glyoxylate reductase (NADPH) activity"/>
    <property type="evidence" value="ECO:0007669"/>
    <property type="project" value="TreeGrafter"/>
</dbReference>
<dbReference type="PATRIC" id="fig|43687.5.peg.261"/>
<protein>
    <submittedName>
        <fullName evidence="8">2-ketogluconate reductase</fullName>
    </submittedName>
    <submittedName>
        <fullName evidence="7">Glyoxylate reductase</fullName>
        <ecNumber evidence="7">1.1.1.26</ecNumber>
    </submittedName>
</protein>
<dbReference type="Proteomes" id="UP000062475">
    <property type="component" value="Chromosome"/>
</dbReference>
<evidence type="ECO:0000313" key="18">
    <source>
        <dbReference type="Proteomes" id="UP000068832"/>
    </source>
</evidence>
<dbReference type="RefSeq" id="WP_011921401.1">
    <property type="nucleotide sequence ID" value="NZ_AP019770.1"/>
</dbReference>
<evidence type="ECO:0000256" key="2">
    <source>
        <dbReference type="ARBA" id="ARBA00023002"/>
    </source>
</evidence>
<dbReference type="EMBL" id="CP008822">
    <property type="protein sequence ID" value="AIM26420.1"/>
    <property type="molecule type" value="Genomic_DNA"/>
</dbReference>
<dbReference type="EC" id="1.1.1.26" evidence="7"/>
<dbReference type="Proteomes" id="UP000068832">
    <property type="component" value="Chromosome"/>
</dbReference>
<dbReference type="OMA" id="PHIAWAY"/>
<dbReference type="Pfam" id="PF00389">
    <property type="entry name" value="2-Hacid_dh"/>
    <property type="match status" value="1"/>
</dbReference>
<dbReference type="Proteomes" id="UP000056255">
    <property type="component" value="Chromosome"/>
</dbReference>
<evidence type="ECO:0000256" key="1">
    <source>
        <dbReference type="ARBA" id="ARBA00005854"/>
    </source>
</evidence>
<accession>A0A088E4Z5</accession>
<evidence type="ECO:0000313" key="15">
    <source>
        <dbReference type="Proteomes" id="UP000061362"/>
    </source>
</evidence>
<evidence type="ECO:0000313" key="17">
    <source>
        <dbReference type="Proteomes" id="UP000062475"/>
    </source>
</evidence>
<name>A0A088E4Z5_9CREN</name>
<dbReference type="Pfam" id="PF02826">
    <property type="entry name" value="2-Hacid_dh_C"/>
    <property type="match status" value="1"/>
</dbReference>
<dbReference type="EMBL" id="CP012176">
    <property type="protein sequence ID" value="AKV82398.1"/>
    <property type="molecule type" value="Genomic_DNA"/>
</dbReference>
<dbReference type="Proteomes" id="UP000029084">
    <property type="component" value="Chromosome"/>
</dbReference>
<reference evidence="12 14" key="3">
    <citation type="submission" date="2015-07" db="EMBL/GenBank/DDBJ databases">
        <title>Physiological, transcriptional responses and genome re-sequencing of acid resistant extremely thermoacidophilic Metallosphaera sedula SARC-M1.</title>
        <authorList>
            <person name="Ai C."/>
            <person name="McCarthy S."/>
            <person name="Eckrich V."/>
            <person name="Rudrappa D."/>
            <person name="Qiu G."/>
            <person name="Blum P."/>
        </authorList>
    </citation>
    <scope>NUCLEOTIDE SEQUENCE [LARGE SCALE GENOMIC DNA]</scope>
    <source>
        <strain evidence="12 14">SARC-M1</strain>
    </source>
</reference>
<evidence type="ECO:0000313" key="10">
    <source>
        <dbReference type="EMBL" id="AKV77911.1"/>
    </source>
</evidence>
<dbReference type="GO" id="GO:0047964">
    <property type="term" value="F:glyoxylate reductase (NADH) activity"/>
    <property type="evidence" value="ECO:0007669"/>
    <property type="project" value="UniProtKB-EC"/>
</dbReference>
<keyword evidence="3" id="KW-0520">NAD</keyword>
<dbReference type="InterPro" id="IPR006140">
    <property type="entry name" value="D-isomer_DH_NAD-bd"/>
</dbReference>
<evidence type="ECO:0000313" key="9">
    <source>
        <dbReference type="EMBL" id="AKV75665.1"/>
    </source>
</evidence>
<dbReference type="AlphaFoldDB" id="A0A088E4Z5"/>
<evidence type="ECO:0000313" key="13">
    <source>
        <dbReference type="Proteomes" id="UP000029084"/>
    </source>
</evidence>
<evidence type="ECO:0000313" key="7">
    <source>
        <dbReference type="EMBL" id="AIM26420.1"/>
    </source>
</evidence>
<dbReference type="EMBL" id="CP012174">
    <property type="protein sequence ID" value="AKV77911.1"/>
    <property type="molecule type" value="Genomic_DNA"/>
</dbReference>
<reference evidence="7 13" key="1">
    <citation type="journal article" date="2014" name="J. Bacteriol.">
        <title>Role of an Archaeal PitA Transporter in the Copper and Arsenic Resistance of Metallosphaera sedula, an Extreme Thermoacidophile.</title>
        <authorList>
            <person name="McCarthy S."/>
            <person name="Ai C."/>
            <person name="Wheaton G."/>
            <person name="Tevatia R."/>
            <person name="Eckrich V."/>
            <person name="Kelly R."/>
            <person name="Blum P."/>
        </authorList>
    </citation>
    <scope>NUCLEOTIDE SEQUENCE [LARGE SCALE GENOMIC DNA]</scope>
    <source>
        <strain evidence="7 13">CuR1</strain>
    </source>
</reference>
<organism evidence="7 13">
    <name type="scientific">Metallosphaera sedula</name>
    <dbReference type="NCBI Taxonomy" id="43687"/>
    <lineage>
        <taxon>Archaea</taxon>
        <taxon>Thermoproteota</taxon>
        <taxon>Thermoprotei</taxon>
        <taxon>Sulfolobales</taxon>
        <taxon>Sulfolobaceae</taxon>
        <taxon>Metallosphaera</taxon>
    </lineage>
</organism>
<dbReference type="InterPro" id="IPR036291">
    <property type="entry name" value="NAD(P)-bd_dom_sf"/>
</dbReference>
<proteinExistence type="inferred from homology"/>
<evidence type="ECO:0000313" key="8">
    <source>
        <dbReference type="EMBL" id="AKV73422.1"/>
    </source>
</evidence>
<dbReference type="PANTHER" id="PTHR10996">
    <property type="entry name" value="2-HYDROXYACID DEHYDROGENASE-RELATED"/>
    <property type="match status" value="1"/>
</dbReference>
<evidence type="ECO:0000256" key="3">
    <source>
        <dbReference type="ARBA" id="ARBA00023027"/>
    </source>
</evidence>